<organism evidence="2 3">
    <name type="scientific">Hyaloperonospora brassicae</name>
    <name type="common">Brassica downy mildew</name>
    <name type="synonym">Peronospora brassicae</name>
    <dbReference type="NCBI Taxonomy" id="162125"/>
    <lineage>
        <taxon>Eukaryota</taxon>
        <taxon>Sar</taxon>
        <taxon>Stramenopiles</taxon>
        <taxon>Oomycota</taxon>
        <taxon>Peronosporomycetes</taxon>
        <taxon>Peronosporales</taxon>
        <taxon>Peronosporaceae</taxon>
        <taxon>Hyaloperonospora</taxon>
    </lineage>
</organism>
<evidence type="ECO:0000256" key="1">
    <source>
        <dbReference type="SAM" id="MobiDB-lite"/>
    </source>
</evidence>
<dbReference type="PANTHER" id="PTHR13510">
    <property type="entry name" value="FYVE-FINGER-CONTAINING RAB5 EFFECTOR PROTEIN RABENOSYN-5-RELATED"/>
    <property type="match status" value="1"/>
</dbReference>
<reference evidence="2" key="1">
    <citation type="submission" date="2022-12" db="EMBL/GenBank/DDBJ databases">
        <authorList>
            <person name="Webb A."/>
        </authorList>
    </citation>
    <scope>NUCLEOTIDE SEQUENCE</scope>
    <source>
        <strain evidence="2">Hp1</strain>
    </source>
</reference>
<feature type="region of interest" description="Disordered" evidence="1">
    <location>
        <begin position="1"/>
        <end position="20"/>
    </location>
</feature>
<accession>A0AAV0TA56</accession>
<evidence type="ECO:0000313" key="2">
    <source>
        <dbReference type="EMBL" id="CAI5717637.1"/>
    </source>
</evidence>
<keyword evidence="3" id="KW-1185">Reference proteome</keyword>
<feature type="region of interest" description="Disordered" evidence="1">
    <location>
        <begin position="342"/>
        <end position="385"/>
    </location>
</feature>
<dbReference type="InterPro" id="IPR011011">
    <property type="entry name" value="Znf_FYVE_PHD"/>
</dbReference>
<proteinExistence type="predicted"/>
<comment type="caution">
    <text evidence="2">The sequence shown here is derived from an EMBL/GenBank/DDBJ whole genome shotgun (WGS) entry which is preliminary data.</text>
</comment>
<name>A0AAV0TA56_HYABA</name>
<dbReference type="SUPFAM" id="SSF57903">
    <property type="entry name" value="FYVE/PHD zinc finger"/>
    <property type="match status" value="1"/>
</dbReference>
<dbReference type="PANTHER" id="PTHR13510:SF44">
    <property type="entry name" value="RABENOSYN-5"/>
    <property type="match status" value="1"/>
</dbReference>
<dbReference type="EMBL" id="CANTFL010000183">
    <property type="protein sequence ID" value="CAI5717637.1"/>
    <property type="molecule type" value="Genomic_DNA"/>
</dbReference>
<dbReference type="Proteomes" id="UP001162031">
    <property type="component" value="Unassembled WGS sequence"/>
</dbReference>
<sequence>MTAATRRATAPAPRTDQTEQDALTRAFPRRATAPSTFESSGHRRRYTLFQTQSTRIPLQLTATSPSRMALEPGTVEGFRHLAHSIVSRTLAVECEYARRGRPEQAESDWKLHKKHNHLVVYKRRRVQRVAPLDQPRGAATSSSLEKPPTVLCVGSVEGTIEDILYGVHAKTRREVGATMAFLGRTPLDCDVLAVLERGTDADPFRHLSVKYLLTAICGDTRVVNNRDVCALESMGVGHDAQGERYGYYLLRSISVPECSPLPEDSGVVRASVTMCCIYRQGPGTTVHVYSKAMTDLGGALPGFIAYDAAADLLLSNAEAVNSATAKRLTALALRHARFRPSKAEEAEDLTASSTSELPSNASPCAKPFDMQSPTSPSSTAPTVVSDAHATAAHKPLVQPCSVCGKKPMMARLVHSSQRTCGVCDHYVCSKCSVKQILYARLEPVAVACCKACLLAAKQLVVDPRDPFPMVGYQTR</sequence>
<dbReference type="Gene3D" id="3.30.530.20">
    <property type="match status" value="1"/>
</dbReference>
<feature type="compositionally biased region" description="Polar residues" evidence="1">
    <location>
        <begin position="350"/>
        <end position="362"/>
    </location>
</feature>
<gene>
    <name evidence="2" type="ORF">HBR001_LOCUS1856</name>
</gene>
<feature type="compositionally biased region" description="Low complexity" evidence="1">
    <location>
        <begin position="372"/>
        <end position="385"/>
    </location>
</feature>
<evidence type="ECO:0000313" key="3">
    <source>
        <dbReference type="Proteomes" id="UP001162031"/>
    </source>
</evidence>
<feature type="compositionally biased region" description="Low complexity" evidence="1">
    <location>
        <begin position="1"/>
        <end position="15"/>
    </location>
</feature>
<protein>
    <recommendedName>
        <fullName evidence="4">FYVE-type domain-containing protein</fullName>
    </recommendedName>
</protein>
<dbReference type="InterPro" id="IPR052727">
    <property type="entry name" value="Rab4/Rab5_effector"/>
</dbReference>
<evidence type="ECO:0008006" key="4">
    <source>
        <dbReference type="Google" id="ProtNLM"/>
    </source>
</evidence>
<dbReference type="InterPro" id="IPR023393">
    <property type="entry name" value="START-like_dom_sf"/>
</dbReference>
<dbReference type="AlphaFoldDB" id="A0AAV0TA56"/>